<dbReference type="GO" id="GO:0180047">
    <property type="term" value="P:dolichol phosphate mannose biosynthetic process"/>
    <property type="evidence" value="ECO:0007669"/>
    <property type="project" value="InterPro"/>
</dbReference>
<sequence length="126" mass="13870">MIADATIGKVLHTLNTLFFVYWILWVAVTPFVDTSHVTQRLFPPREYGLAIPVLMVTVLGVVAITVSSVHIIRNTGLTDEVRKRRQTANVRMSLPPALLRAPMGDSVLGTSPRNQRLSSPIPAALQ</sequence>
<dbReference type="EMBL" id="CYKH01001863">
    <property type="protein sequence ID" value="CUG90777.1"/>
    <property type="molecule type" value="Genomic_DNA"/>
</dbReference>
<dbReference type="InterPro" id="IPR009914">
    <property type="entry name" value="DPM2"/>
</dbReference>
<evidence type="ECO:0000256" key="6">
    <source>
        <dbReference type="ARBA" id="ARBA00023136"/>
    </source>
</evidence>
<feature type="region of interest" description="Disordered" evidence="8">
    <location>
        <begin position="101"/>
        <end position="126"/>
    </location>
</feature>
<dbReference type="AlphaFoldDB" id="A0A0S4JH11"/>
<evidence type="ECO:0000256" key="8">
    <source>
        <dbReference type="SAM" id="MobiDB-lite"/>
    </source>
</evidence>
<comment type="similarity">
    <text evidence="2 7">Belongs to the DPM2 family.</text>
</comment>
<organism evidence="9 10">
    <name type="scientific">Bodo saltans</name>
    <name type="common">Flagellated protozoan</name>
    <dbReference type="NCBI Taxonomy" id="75058"/>
    <lineage>
        <taxon>Eukaryota</taxon>
        <taxon>Discoba</taxon>
        <taxon>Euglenozoa</taxon>
        <taxon>Kinetoplastea</taxon>
        <taxon>Metakinetoplastina</taxon>
        <taxon>Eubodonida</taxon>
        <taxon>Bodonidae</taxon>
        <taxon>Bodo</taxon>
    </lineage>
</organism>
<accession>A0A0S4JH11</accession>
<evidence type="ECO:0000256" key="5">
    <source>
        <dbReference type="ARBA" id="ARBA00022989"/>
    </source>
</evidence>
<keyword evidence="10" id="KW-1185">Reference proteome</keyword>
<evidence type="ECO:0000256" key="2">
    <source>
        <dbReference type="ARBA" id="ARBA00005478"/>
    </source>
</evidence>
<protein>
    <recommendedName>
        <fullName evidence="7">Dolichol phosphate-mannose biosynthesis regulatory protein</fullName>
    </recommendedName>
</protein>
<dbReference type="UniPathway" id="UPA00378"/>
<keyword evidence="6 7" id="KW-0472">Membrane</keyword>
<evidence type="ECO:0000256" key="4">
    <source>
        <dbReference type="ARBA" id="ARBA00022824"/>
    </source>
</evidence>
<comment type="function">
    <text evidence="7">Regulatory subunit of the dolichol-phosphate mannose (DPM) synthase complex; essential for the ER localization.</text>
</comment>
<comment type="pathway">
    <text evidence="7">Protein modification; protein glycosylation.</text>
</comment>
<keyword evidence="3 7" id="KW-0812">Transmembrane</keyword>
<evidence type="ECO:0000256" key="3">
    <source>
        <dbReference type="ARBA" id="ARBA00022692"/>
    </source>
</evidence>
<keyword evidence="4 7" id="KW-0256">Endoplasmic reticulum</keyword>
<dbReference type="GO" id="GO:0033185">
    <property type="term" value="C:dolichol-phosphate-mannose synthase complex"/>
    <property type="evidence" value="ECO:0007669"/>
    <property type="project" value="TreeGrafter"/>
</dbReference>
<evidence type="ECO:0000256" key="1">
    <source>
        <dbReference type="ARBA" id="ARBA00004477"/>
    </source>
</evidence>
<evidence type="ECO:0000313" key="9">
    <source>
        <dbReference type="EMBL" id="CUG90777.1"/>
    </source>
</evidence>
<dbReference type="GO" id="GO:0006506">
    <property type="term" value="P:GPI anchor biosynthetic process"/>
    <property type="evidence" value="ECO:0007669"/>
    <property type="project" value="TreeGrafter"/>
</dbReference>
<evidence type="ECO:0000256" key="7">
    <source>
        <dbReference type="RuleBase" id="RU365084"/>
    </source>
</evidence>
<dbReference type="GO" id="GO:0005789">
    <property type="term" value="C:endoplasmic reticulum membrane"/>
    <property type="evidence" value="ECO:0007669"/>
    <property type="project" value="UniProtKB-SubCell"/>
</dbReference>
<feature type="transmembrane region" description="Helical" evidence="7">
    <location>
        <begin position="47"/>
        <end position="72"/>
    </location>
</feature>
<feature type="transmembrane region" description="Helical" evidence="7">
    <location>
        <begin position="12"/>
        <end position="32"/>
    </location>
</feature>
<comment type="subunit">
    <text evidence="7">Component of the dolichol-phosphate mannose (DPM) synthase complex.</text>
</comment>
<proteinExistence type="inferred from homology"/>
<name>A0A0S4JH11_BODSA</name>
<comment type="subcellular location">
    <subcellularLocation>
        <location evidence="1 7">Endoplasmic reticulum membrane</location>
        <topology evidence="1 7">Multi-pass membrane protein</topology>
    </subcellularLocation>
</comment>
<dbReference type="Pfam" id="PF07297">
    <property type="entry name" value="DPM2"/>
    <property type="match status" value="1"/>
</dbReference>
<evidence type="ECO:0000313" key="10">
    <source>
        <dbReference type="Proteomes" id="UP000051952"/>
    </source>
</evidence>
<dbReference type="PANTHER" id="PTHR15039">
    <property type="entry name" value="DOLICHOL PHOSPHATE-MANNOSE BIOSYNTHESIS REGULATORY PROTEIN"/>
    <property type="match status" value="1"/>
</dbReference>
<dbReference type="OrthoDB" id="311279at2759"/>
<feature type="compositionally biased region" description="Polar residues" evidence="8">
    <location>
        <begin position="108"/>
        <end position="118"/>
    </location>
</feature>
<dbReference type="VEuPathDB" id="TriTrypDB:BSAL_28745"/>
<dbReference type="PANTHER" id="PTHR15039:SF11">
    <property type="entry name" value="DOLICHOL PHOSPHATE-MANNOSE BIOSYNTHESIS REGULATORY PROTEIN"/>
    <property type="match status" value="1"/>
</dbReference>
<dbReference type="Proteomes" id="UP000051952">
    <property type="component" value="Unassembled WGS sequence"/>
</dbReference>
<reference evidence="10" key="1">
    <citation type="submission" date="2015-09" db="EMBL/GenBank/DDBJ databases">
        <authorList>
            <consortium name="Pathogen Informatics"/>
        </authorList>
    </citation>
    <scope>NUCLEOTIDE SEQUENCE [LARGE SCALE GENOMIC DNA]</scope>
    <source>
        <strain evidence="10">Lake Konstanz</strain>
    </source>
</reference>
<dbReference type="GO" id="GO:0030234">
    <property type="term" value="F:enzyme regulator activity"/>
    <property type="evidence" value="ECO:0007669"/>
    <property type="project" value="UniProtKB-UniRule"/>
</dbReference>
<gene>
    <name evidence="9" type="ORF">BSAL_28745</name>
</gene>
<keyword evidence="5 7" id="KW-1133">Transmembrane helix</keyword>